<reference evidence="6 7" key="1">
    <citation type="submission" date="2009-07" db="EMBL/GenBank/DDBJ databases">
        <authorList>
            <person name="Madupu R."/>
            <person name="Sebastian Y."/>
            <person name="Durkin A.S."/>
            <person name="Torralba M."/>
            <person name="Methe B."/>
            <person name="Sutton G.G."/>
            <person name="Strausberg R.L."/>
            <person name="Nelson K.E."/>
        </authorList>
    </citation>
    <scope>NUCLEOTIDE SEQUENCE [LARGE SCALE GENOMIC DNA]</scope>
    <source>
        <strain evidence="6 7">RM3268</strain>
    </source>
</reference>
<keyword evidence="2" id="KW-0813">Transport</keyword>
<protein>
    <submittedName>
        <fullName evidence="6">ABC transporter, substrate-binding protein</fullName>
    </submittedName>
</protein>
<keyword evidence="3 5" id="KW-0732">Signal</keyword>
<comment type="similarity">
    <text evidence="1">Belongs to the bacterial solute-binding protein 9 family.</text>
</comment>
<dbReference type="OrthoDB" id="9810636at2"/>
<dbReference type="AlphaFoldDB" id="C8PL47"/>
<dbReference type="Gene3D" id="3.40.50.1980">
    <property type="entry name" value="Nitrogenase molybdenum iron protein domain"/>
    <property type="match status" value="3"/>
</dbReference>
<dbReference type="STRING" id="824.CGRAC_1694"/>
<keyword evidence="7" id="KW-1185">Reference proteome</keyword>
<dbReference type="InterPro" id="IPR006127">
    <property type="entry name" value="ZnuA-like"/>
</dbReference>
<feature type="chain" id="PRO_5002989285" evidence="5">
    <location>
        <begin position="18"/>
        <end position="308"/>
    </location>
</feature>
<evidence type="ECO:0000313" key="6">
    <source>
        <dbReference type="EMBL" id="EEV16462.1"/>
    </source>
</evidence>
<proteinExistence type="inferred from homology"/>
<evidence type="ECO:0000256" key="5">
    <source>
        <dbReference type="SAM" id="SignalP"/>
    </source>
</evidence>
<dbReference type="GO" id="GO:0030001">
    <property type="term" value="P:metal ion transport"/>
    <property type="evidence" value="ECO:0007669"/>
    <property type="project" value="InterPro"/>
</dbReference>
<dbReference type="EMBL" id="ACYG01000031">
    <property type="protein sequence ID" value="EEV16462.1"/>
    <property type="molecule type" value="Genomic_DNA"/>
</dbReference>
<evidence type="ECO:0000256" key="3">
    <source>
        <dbReference type="ARBA" id="ARBA00022729"/>
    </source>
</evidence>
<name>C8PL47_9BACT</name>
<comment type="caution">
    <text evidence="6">The sequence shown here is derived from an EMBL/GenBank/DDBJ whole genome shotgun (WGS) entry which is preliminary data.</text>
</comment>
<dbReference type="InterPro" id="IPR050492">
    <property type="entry name" value="Bact_metal-bind_prot9"/>
</dbReference>
<dbReference type="Proteomes" id="UP000005709">
    <property type="component" value="Unassembled WGS sequence"/>
</dbReference>
<accession>C8PL47</accession>
<sequence>MKKLIFTLLAASCVVFAKPTVTTTILPTKYFVEQIAGDTLQVNTMVGKGADPHTYEPKPSEMKMLENSDLYFAVGIEFDEVWLPKLAASYPKMKIIRTEDGITKMAMAEHHHHDEHDHSAHHDDHDHDAHHEHGDKDHEAHEHHHHHGGLDPHIWLDPQLVKIQAKNIKDALTKQYPKDAKIYEANFDKFAKKLDELDAYAKQKLAGVKGKKFMVYHPSWGYFAHRYDLKQIAVEVEGKEPKPADLAELIEEAKEEKIKVIFVAPQFSKKAAQTIAAQTGAKVMEIDQLPLDWYETMKKTIDVFGENL</sequence>
<organism evidence="6 7">
    <name type="scientific">Campylobacter gracilis RM3268</name>
    <dbReference type="NCBI Taxonomy" id="553220"/>
    <lineage>
        <taxon>Bacteria</taxon>
        <taxon>Pseudomonadati</taxon>
        <taxon>Campylobacterota</taxon>
        <taxon>Epsilonproteobacteria</taxon>
        <taxon>Campylobacterales</taxon>
        <taxon>Campylobacteraceae</taxon>
        <taxon>Campylobacter</taxon>
    </lineage>
</organism>
<evidence type="ECO:0000256" key="2">
    <source>
        <dbReference type="ARBA" id="ARBA00022448"/>
    </source>
</evidence>
<gene>
    <name evidence="6" type="ORF">CAMGR0001_2837</name>
</gene>
<feature type="region of interest" description="Disordered" evidence="4">
    <location>
        <begin position="109"/>
        <end position="151"/>
    </location>
</feature>
<dbReference type="PANTHER" id="PTHR42953">
    <property type="entry name" value="HIGH-AFFINITY ZINC UPTAKE SYSTEM PROTEIN ZNUA-RELATED"/>
    <property type="match status" value="1"/>
</dbReference>
<dbReference type="RefSeq" id="WP_005873134.1">
    <property type="nucleotide sequence ID" value="NZ_ACYG01000031.1"/>
</dbReference>
<evidence type="ECO:0000256" key="4">
    <source>
        <dbReference type="SAM" id="MobiDB-lite"/>
    </source>
</evidence>
<dbReference type="eggNOG" id="COG0803">
    <property type="taxonomic scope" value="Bacteria"/>
</dbReference>
<dbReference type="GO" id="GO:0046872">
    <property type="term" value="F:metal ion binding"/>
    <property type="evidence" value="ECO:0007669"/>
    <property type="project" value="InterPro"/>
</dbReference>
<evidence type="ECO:0000256" key="1">
    <source>
        <dbReference type="ARBA" id="ARBA00011028"/>
    </source>
</evidence>
<feature type="signal peptide" evidence="5">
    <location>
        <begin position="1"/>
        <end position="17"/>
    </location>
</feature>
<dbReference type="Pfam" id="PF01297">
    <property type="entry name" value="ZnuA"/>
    <property type="match status" value="1"/>
</dbReference>
<evidence type="ECO:0000313" key="7">
    <source>
        <dbReference type="Proteomes" id="UP000005709"/>
    </source>
</evidence>
<dbReference type="SUPFAM" id="SSF53807">
    <property type="entry name" value="Helical backbone' metal receptor"/>
    <property type="match status" value="1"/>
</dbReference>
<dbReference type="PANTHER" id="PTHR42953:SF3">
    <property type="entry name" value="HIGH-AFFINITY ZINC UPTAKE SYSTEM PROTEIN ZNUA"/>
    <property type="match status" value="1"/>
</dbReference>
<feature type="compositionally biased region" description="Basic and acidic residues" evidence="4">
    <location>
        <begin position="109"/>
        <end position="142"/>
    </location>
</feature>